<sequence>MVTKRVFQSLSAITLGRHKMNDPRYEFLTEEKNGEVVSCIVNNAEIKDVPGIDYELSINPDNPDKIDALQIIINDESKKLGDVFMQLPYGVIKKNVPGIGATTLALRSPNNCIVVCPTKALAYEKYLTGIDPQTGRNSYLYVGGGFGDIKQSPSSKAINKYLSNKTIRYKKILVVADSLRKVMEKIEPRLRDWYIMVDEIDSYQSDSTYRNRALGWVMDYFFKFPERQRCLVSATMRPFSNPEILKMPVIEVNFRRLIKREVKLLYTNDVHLTTAQTIIRLRDMYGAGHKIAVAYNRISAIRAVINLLPEELRTECAILCSAQSQSEAGAYYANLEGTCLPKPITFITCTYFVGVDIDERFHLLSVSDIKQIYTILSPEKMLQIAGRCRHPQGLYDETIIYNSSSKLNERYTVYNKNKLLCLADELCNMYNATVKIYENFNGVLTYSFLSSMQSLIRQSKQTFYGSTPVSLIRKSIHGNYVISYFNIDALVEFVRLRESIYLKPDGLIEALGKTCRVVDWEKMWHENGEATQKVVAATNKDLKELQYQSVDEVVDEIRRMHKQRTDCISAYMKPFKCKCNRTQRGFVERYEKLSQYVPFENLVQRLSDMRDKSNAWYKWYHNAVIFNALAENHPFKQVIKASFKPETKWCSLDIQEHLNVIFEQMGMKPIKEEREAVKWLKCLCTLQRNKDAVKGNYYIVKNYCSEKYLNCEIAQTISMATPINEEFKL</sequence>
<dbReference type="AlphaFoldDB" id="A0AAE4LLP6"/>
<name>A0AAE4LLP6_9BACT</name>
<protein>
    <submittedName>
        <fullName evidence="1">Uncharacterized protein</fullName>
    </submittedName>
</protein>
<evidence type="ECO:0000313" key="1">
    <source>
        <dbReference type="EMBL" id="MDU0260299.1"/>
    </source>
</evidence>
<organism evidence="1 2">
    <name type="scientific">Alistipes finegoldii</name>
    <dbReference type="NCBI Taxonomy" id="214856"/>
    <lineage>
        <taxon>Bacteria</taxon>
        <taxon>Pseudomonadati</taxon>
        <taxon>Bacteroidota</taxon>
        <taxon>Bacteroidia</taxon>
        <taxon>Bacteroidales</taxon>
        <taxon>Rikenellaceae</taxon>
        <taxon>Alistipes</taxon>
    </lineage>
</organism>
<accession>A0AAE4LLP6</accession>
<comment type="caution">
    <text evidence="1">The sequence shown here is derived from an EMBL/GenBank/DDBJ whole genome shotgun (WGS) entry which is preliminary data.</text>
</comment>
<proteinExistence type="predicted"/>
<dbReference type="EMBL" id="JAWDES010000005">
    <property type="protein sequence ID" value="MDU0260299.1"/>
    <property type="molecule type" value="Genomic_DNA"/>
</dbReference>
<gene>
    <name evidence="1" type="ORF">RVH17_09265</name>
</gene>
<dbReference type="InterPro" id="IPR027417">
    <property type="entry name" value="P-loop_NTPase"/>
</dbReference>
<dbReference type="RefSeq" id="WP_288178915.1">
    <property type="nucleotide sequence ID" value="NZ_CATZQL010000019.1"/>
</dbReference>
<dbReference type="Proteomes" id="UP001181347">
    <property type="component" value="Unassembled WGS sequence"/>
</dbReference>
<evidence type="ECO:0000313" key="2">
    <source>
        <dbReference type="Proteomes" id="UP001181347"/>
    </source>
</evidence>
<dbReference type="SUPFAM" id="SSF52540">
    <property type="entry name" value="P-loop containing nucleoside triphosphate hydrolases"/>
    <property type="match status" value="1"/>
</dbReference>
<reference evidence="1" key="1">
    <citation type="submission" date="2023-10" db="EMBL/GenBank/DDBJ databases">
        <title>Genome Sequence of the Bacteria from From Gut Wall in Crohn's Disease.</title>
        <authorList>
            <person name="Rodriguez-Palacios A."/>
        </authorList>
    </citation>
    <scope>NUCLEOTIDE SEQUENCE</scope>
    <source>
        <strain evidence="1">CavFT-hAR58</strain>
    </source>
</reference>